<organism evidence="1 2">
    <name type="scientific">Bacteroides clarus YIT 12056</name>
    <dbReference type="NCBI Taxonomy" id="762984"/>
    <lineage>
        <taxon>Bacteria</taxon>
        <taxon>Pseudomonadati</taxon>
        <taxon>Bacteroidota</taxon>
        <taxon>Bacteroidia</taxon>
        <taxon>Bacteroidales</taxon>
        <taxon>Bacteroidaceae</taxon>
        <taxon>Bacteroides</taxon>
    </lineage>
</organism>
<sequence length="281" mass="29892">MQQAFHPVAAVGVYHLAVFGHDDVRGFITILSHVVAAQVERGTGQRILGEGDIAEYVLALRGPGEYLAVAYGLVLAVVQFQTVEIVVAAERLAVHHAPEVQIHALVGIGGDIAAVVGQEEAEAGVEVLVTVGCTAGCHVVGLFDEMFGGVGYLVVVDVYLRTGEDVAFSQTEQEPRVDLYAAVTVFAGTVAADIILVGTVTDAVEVVFRILVDELSEDTETVAFKEKLRLYHQIDAAFKHIGYGHGQHRTQLCGIAGVHAESHQRASAYQRAEIGRIAGTA</sequence>
<accession>A0ABP2KUA9</accession>
<gene>
    <name evidence="1" type="ORF">HMPREF9445_01032</name>
</gene>
<name>A0ABP2KUA9_9BACE</name>
<proteinExistence type="predicted"/>
<evidence type="ECO:0000313" key="2">
    <source>
        <dbReference type="Proteomes" id="UP000010321"/>
    </source>
</evidence>
<protein>
    <submittedName>
        <fullName evidence="1">Conserved domain protein</fullName>
    </submittedName>
</protein>
<dbReference type="EMBL" id="AFBM01000009">
    <property type="protein sequence ID" value="EGF53248.1"/>
    <property type="molecule type" value="Genomic_DNA"/>
</dbReference>
<keyword evidence="2" id="KW-1185">Reference proteome</keyword>
<dbReference type="Proteomes" id="UP000010321">
    <property type="component" value="Unassembled WGS sequence"/>
</dbReference>
<comment type="caution">
    <text evidence="1">The sequence shown here is derived from an EMBL/GenBank/DDBJ whole genome shotgun (WGS) entry which is preliminary data.</text>
</comment>
<reference evidence="1 2" key="1">
    <citation type="submission" date="2011-02" db="EMBL/GenBank/DDBJ databases">
        <authorList>
            <person name="Weinstock G."/>
            <person name="Sodergren E."/>
            <person name="Clifton S."/>
            <person name="Fulton L."/>
            <person name="Fulton B."/>
            <person name="Courtney L."/>
            <person name="Fronick C."/>
            <person name="Harrison M."/>
            <person name="Strong C."/>
            <person name="Farmer C."/>
            <person name="Delahaunty K."/>
            <person name="Markovic C."/>
            <person name="Hall O."/>
            <person name="Minx P."/>
            <person name="Tomlinson C."/>
            <person name="Mitreva M."/>
            <person name="Hou S."/>
            <person name="Chen J."/>
            <person name="Wollam A."/>
            <person name="Pepin K.H."/>
            <person name="Johnson M."/>
            <person name="Bhonagiri V."/>
            <person name="Zhang X."/>
            <person name="Suruliraj S."/>
            <person name="Warren W."/>
            <person name="Chinwalla A."/>
            <person name="Mardis E.R."/>
            <person name="Wilson R.K."/>
        </authorList>
    </citation>
    <scope>NUCLEOTIDE SEQUENCE [LARGE SCALE GENOMIC DNA]</scope>
    <source>
        <strain evidence="1 2">YIT 12056</strain>
    </source>
</reference>
<evidence type="ECO:0000313" key="1">
    <source>
        <dbReference type="EMBL" id="EGF53248.1"/>
    </source>
</evidence>